<feature type="chain" id="PRO_5001698723" evidence="1">
    <location>
        <begin position="22"/>
        <end position="481"/>
    </location>
</feature>
<protein>
    <submittedName>
        <fullName evidence="3">Beta-lactamase</fullName>
    </submittedName>
</protein>
<evidence type="ECO:0000259" key="2">
    <source>
        <dbReference type="Pfam" id="PF00144"/>
    </source>
</evidence>
<dbReference type="OrthoDB" id="9814204at2"/>
<proteinExistence type="predicted"/>
<dbReference type="AlphaFoldDB" id="A0A074MCY7"/>
<keyword evidence="1" id="KW-0732">Signal</keyword>
<dbReference type="Proteomes" id="UP000027866">
    <property type="component" value="Unassembled WGS sequence"/>
</dbReference>
<keyword evidence="4" id="KW-1185">Reference proteome</keyword>
<dbReference type="Gene3D" id="3.40.710.10">
    <property type="entry name" value="DD-peptidase/beta-lactamase superfamily"/>
    <property type="match status" value="1"/>
</dbReference>
<dbReference type="RefSeq" id="WP_034904980.1">
    <property type="nucleotide sequence ID" value="NZ_CP017057.1"/>
</dbReference>
<sequence length="481" mass="52650">MRTFILAAAAALLLASPPVAAQSAQDRLDARYDRALAAGYKALMLCSAIAVAERNGTTRSPESVHEWELSGIQTPLDAIVRDLPFEIVRRPTGQIAHVQVEWAEDMPDRLAAYYGQDTGCSVLPIGAPEDVSNPQAPLVERGREVDEDTRGIEVEVDSGGGEMRQGPLDRVFADAFAERYGEGRTTAVLVRRVDGDGTQVEEEARYAPGFDAATPQRTWSVAKSIAATLVGAAVLSGEYSVEDPVGLPYWRAGAEGDPRNTITIDHALRMATGRYSDTPGNRTDPLYWGGTTVDERAANWPVLHRPGTVYRYANNDTLMAVKAIERWLTYYSPDEFFARLGMDHTVAETDIRGNHVLSSQVWSTASDLATLGQLYLNDGVWNGERLLPQGWREYVSDPSGPQPESTEWGYGAGWWTFRRPDGNAFEGIPDDAFAARGNRGQYVVVVPSRNVVIVRRGEDRVGTRFDIAGFTRDVLAALEGA</sequence>
<dbReference type="InterPro" id="IPR050789">
    <property type="entry name" value="Diverse_Enzym_Activities"/>
</dbReference>
<dbReference type="PANTHER" id="PTHR43283">
    <property type="entry name" value="BETA-LACTAMASE-RELATED"/>
    <property type="match status" value="1"/>
</dbReference>
<evidence type="ECO:0000313" key="3">
    <source>
        <dbReference type="EMBL" id="KEO92661.1"/>
    </source>
</evidence>
<dbReference type="PANTHER" id="PTHR43283:SF7">
    <property type="entry name" value="BETA-LACTAMASE-RELATED DOMAIN-CONTAINING PROTEIN"/>
    <property type="match status" value="1"/>
</dbReference>
<reference evidence="3 4" key="1">
    <citation type="submission" date="2014-04" db="EMBL/GenBank/DDBJ databases">
        <title>A comprehensive comparison of genomes of Erythrobacter spp. Strains.</title>
        <authorList>
            <person name="Zheng Q."/>
        </authorList>
    </citation>
    <scope>NUCLEOTIDE SEQUENCE [LARGE SCALE GENOMIC DNA]</scope>
    <source>
        <strain evidence="3 4">DSM 8509</strain>
    </source>
</reference>
<dbReference type="Pfam" id="PF00144">
    <property type="entry name" value="Beta-lactamase"/>
    <property type="match status" value="1"/>
</dbReference>
<dbReference type="SUPFAM" id="SSF56601">
    <property type="entry name" value="beta-lactamase/transpeptidase-like"/>
    <property type="match status" value="1"/>
</dbReference>
<evidence type="ECO:0000256" key="1">
    <source>
        <dbReference type="SAM" id="SignalP"/>
    </source>
</evidence>
<dbReference type="InterPro" id="IPR001466">
    <property type="entry name" value="Beta-lactam-related"/>
</dbReference>
<gene>
    <name evidence="3" type="ORF">EH32_15500</name>
</gene>
<accession>A0A074MCY7</accession>
<dbReference type="InterPro" id="IPR012338">
    <property type="entry name" value="Beta-lactam/transpept-like"/>
</dbReference>
<dbReference type="EMBL" id="JMIX01000009">
    <property type="protein sequence ID" value="KEO92661.1"/>
    <property type="molecule type" value="Genomic_DNA"/>
</dbReference>
<comment type="caution">
    <text evidence="3">The sequence shown here is derived from an EMBL/GenBank/DDBJ whole genome shotgun (WGS) entry which is preliminary data.</text>
</comment>
<organism evidence="3 4">
    <name type="scientific">Erythrobacter litoralis</name>
    <dbReference type="NCBI Taxonomy" id="39960"/>
    <lineage>
        <taxon>Bacteria</taxon>
        <taxon>Pseudomonadati</taxon>
        <taxon>Pseudomonadota</taxon>
        <taxon>Alphaproteobacteria</taxon>
        <taxon>Sphingomonadales</taxon>
        <taxon>Erythrobacteraceae</taxon>
        <taxon>Erythrobacter/Porphyrobacter group</taxon>
        <taxon>Erythrobacter</taxon>
    </lineage>
</organism>
<feature type="domain" description="Beta-lactamase-related" evidence="2">
    <location>
        <begin position="209"/>
        <end position="454"/>
    </location>
</feature>
<evidence type="ECO:0000313" key="4">
    <source>
        <dbReference type="Proteomes" id="UP000027866"/>
    </source>
</evidence>
<name>A0A074MCY7_9SPHN</name>
<feature type="signal peptide" evidence="1">
    <location>
        <begin position="1"/>
        <end position="21"/>
    </location>
</feature>